<organism evidence="1 2">
    <name type="scientific">Elysia crispata</name>
    <name type="common">lettuce slug</name>
    <dbReference type="NCBI Taxonomy" id="231223"/>
    <lineage>
        <taxon>Eukaryota</taxon>
        <taxon>Metazoa</taxon>
        <taxon>Spiralia</taxon>
        <taxon>Lophotrochozoa</taxon>
        <taxon>Mollusca</taxon>
        <taxon>Gastropoda</taxon>
        <taxon>Heterobranchia</taxon>
        <taxon>Euthyneura</taxon>
        <taxon>Panpulmonata</taxon>
        <taxon>Sacoglossa</taxon>
        <taxon>Placobranchoidea</taxon>
        <taxon>Plakobranchidae</taxon>
        <taxon>Elysia</taxon>
    </lineage>
</organism>
<dbReference type="EMBL" id="JAWDGP010007653">
    <property type="protein sequence ID" value="KAK3709749.1"/>
    <property type="molecule type" value="Genomic_DNA"/>
</dbReference>
<name>A0AAE0XTW1_9GAST</name>
<proteinExistence type="predicted"/>
<accession>A0AAE0XTW1</accession>
<evidence type="ECO:0000313" key="2">
    <source>
        <dbReference type="Proteomes" id="UP001283361"/>
    </source>
</evidence>
<dbReference type="Proteomes" id="UP001283361">
    <property type="component" value="Unassembled WGS sequence"/>
</dbReference>
<evidence type="ECO:0000313" key="1">
    <source>
        <dbReference type="EMBL" id="KAK3709749.1"/>
    </source>
</evidence>
<reference evidence="1" key="1">
    <citation type="journal article" date="2023" name="G3 (Bethesda)">
        <title>A reference genome for the long-term kleptoplast-retaining sea slug Elysia crispata morphotype clarki.</title>
        <authorList>
            <person name="Eastman K.E."/>
            <person name="Pendleton A.L."/>
            <person name="Shaikh M.A."/>
            <person name="Suttiyut T."/>
            <person name="Ogas R."/>
            <person name="Tomko P."/>
            <person name="Gavelis G."/>
            <person name="Widhalm J.R."/>
            <person name="Wisecaver J.H."/>
        </authorList>
    </citation>
    <scope>NUCLEOTIDE SEQUENCE</scope>
    <source>
        <strain evidence="1">ECLA1</strain>
    </source>
</reference>
<dbReference type="AlphaFoldDB" id="A0AAE0XTW1"/>
<protein>
    <submittedName>
        <fullName evidence="1">Uncharacterized protein</fullName>
    </submittedName>
</protein>
<sequence>MRSQRLFSDYRYSVLANSSSIMMNWIDAGTSGHVNVYEVPNAQKRQFLALLSRTFAEALSAEGDGTTPVRADLPEGLCSRILNRPITRR</sequence>
<gene>
    <name evidence="1" type="ORF">RRG08_028785</name>
</gene>
<keyword evidence="2" id="KW-1185">Reference proteome</keyword>
<comment type="caution">
    <text evidence="1">The sequence shown here is derived from an EMBL/GenBank/DDBJ whole genome shotgun (WGS) entry which is preliminary data.</text>
</comment>